<reference evidence="2 3" key="1">
    <citation type="submission" date="2020-02" db="EMBL/GenBank/DDBJ databases">
        <authorList>
            <person name="Sun Q."/>
        </authorList>
    </citation>
    <scope>NUCLEOTIDE SEQUENCE [LARGE SCALE GENOMIC DNA]</scope>
    <source>
        <strain evidence="2 3">CCBAU 03386</strain>
    </source>
</reference>
<protein>
    <submittedName>
        <fullName evidence="2">RelA/SpoT domain-containing protein</fullName>
    </submittedName>
</protein>
<dbReference type="SMART" id="SM00954">
    <property type="entry name" value="RelA_SpoT"/>
    <property type="match status" value="1"/>
</dbReference>
<dbReference type="Proteomes" id="UP000519972">
    <property type="component" value="Unassembled WGS sequence"/>
</dbReference>
<dbReference type="Gene3D" id="3.30.460.10">
    <property type="entry name" value="Beta Polymerase, domain 2"/>
    <property type="match status" value="1"/>
</dbReference>
<dbReference type="AlphaFoldDB" id="A0A7Y3S267"/>
<name>A0A7Y3S267_9HYPH</name>
<feature type="domain" description="RelA/SpoT" evidence="1">
    <location>
        <begin position="43"/>
        <end position="173"/>
    </location>
</feature>
<evidence type="ECO:0000313" key="2">
    <source>
        <dbReference type="EMBL" id="NNU35659.1"/>
    </source>
</evidence>
<sequence length="1005" mass="113800">MNLQDYERFYFAVYQAFADTVAHLLERSIAAAGDLPKPQSIQARAKTPESLHKRMQETGNLDADVAVVRRDLAGVRIIFYTNNDVDRFLNSSIVFDNFDVDRDATKIHHPVEENGQVRYQAVHYTVSLNEARAVLPEYRDFAGLRCEIQIQTILIHAWAETSHDIIYKIDDREGFGNEALDQIRKRFDRIMDRYLMPAGYEFQRVQQDYERLVAGKQLFDQNLLESLKAAADNNERFDLVSSLSDDLLPLYDDVPSVFPEVVEVLVGAVEAARATTTKPIETPFSTFDGHAAEEIAEKVVEVIDRYRYTAVEEVYLALQRIFVGEAEERIRTKILDAVGHLAQYNLQVWEQVGPDVQRRLAKLIKRQKDCSTETRPLIVETWKELLDAEATGTEWSADAVSWQAGEVPVATVYELRQTAMTALFELFETAVDDRERRLVFHALDNATRTASRSGPSGDFLRQVLIDHAAIISFYTSRAEQISYELRETIEHNALYAYYRTTELLGTKGAAMGCLHQASQLAEAILALRDRFNTDQTFVRYKILVGFEGVMPQQWEDRGFDHAKVDAYRDSQIEAFLDEVDDLSRSTWLEFLERCAATRSDDMATFPKLGQFIVKLSENQPSVAKFLLANGNDDLLRFLPGFLNGLIKSGDHAAYKQSLDEFLARPGHLLSIAVHWRGSSPNDPETLKVLLNRAIEDDDRHAIAECLLFAMRNYPENVPSNDELVRPALRHLIAVKDARWINLAWLPEKTPFFETFEAIDASLILESLVEFPEIPWNGERILSFVAEPYLELVWDFLGRRLQHPSEGGDDVRYEAVPHRFQLLAASLSSDARLAVAKARGWFEEDSSLFGYRGGRVLASIFSGCPPEFAAALVALIDAGTVKDAKFILSVMQNYHGETSTHSVLKALLLKLPDDEGVRAGVSRSLENTGVVHGEFGFVESLRMKKALIEPWLEDGDVRISGFARRQIADIDRRIQSEKRRADAQSALRKLEFDNLDDDADGNREGG</sequence>
<dbReference type="PANTHER" id="PTHR41773">
    <property type="entry name" value="GTP PYROPHOSPHATASE-RELATED"/>
    <property type="match status" value="1"/>
</dbReference>
<dbReference type="CDD" id="cd05399">
    <property type="entry name" value="NT_Rel-Spo_like"/>
    <property type="match status" value="1"/>
</dbReference>
<dbReference type="InterPro" id="IPR043519">
    <property type="entry name" value="NT_sf"/>
</dbReference>
<dbReference type="EMBL" id="JABFCN010000004">
    <property type="protein sequence ID" value="NNU35659.1"/>
    <property type="molecule type" value="Genomic_DNA"/>
</dbReference>
<comment type="caution">
    <text evidence="2">The sequence shown here is derived from an EMBL/GenBank/DDBJ whole genome shotgun (WGS) entry which is preliminary data.</text>
</comment>
<gene>
    <name evidence="2" type="ORF">G9X64_03930</name>
</gene>
<dbReference type="GO" id="GO:0015969">
    <property type="term" value="P:guanosine tetraphosphate metabolic process"/>
    <property type="evidence" value="ECO:0007669"/>
    <property type="project" value="InterPro"/>
</dbReference>
<evidence type="ECO:0000313" key="3">
    <source>
        <dbReference type="Proteomes" id="UP000519972"/>
    </source>
</evidence>
<proteinExistence type="predicted"/>
<dbReference type="SUPFAM" id="SSF81301">
    <property type="entry name" value="Nucleotidyltransferase"/>
    <property type="match status" value="1"/>
</dbReference>
<dbReference type="PANTHER" id="PTHR41773:SF1">
    <property type="entry name" value="RELA_SPOT DOMAIN-CONTAINING PROTEIN"/>
    <property type="match status" value="1"/>
</dbReference>
<dbReference type="SUPFAM" id="SSF48371">
    <property type="entry name" value="ARM repeat"/>
    <property type="match status" value="1"/>
</dbReference>
<organism evidence="2 3">
    <name type="scientific">Rhizobium sophorae</name>
    <dbReference type="NCBI Taxonomy" id="1535242"/>
    <lineage>
        <taxon>Bacteria</taxon>
        <taxon>Pseudomonadati</taxon>
        <taxon>Pseudomonadota</taxon>
        <taxon>Alphaproteobacteria</taxon>
        <taxon>Hyphomicrobiales</taxon>
        <taxon>Rhizobiaceae</taxon>
        <taxon>Rhizobium/Agrobacterium group</taxon>
        <taxon>Rhizobium</taxon>
    </lineage>
</organism>
<dbReference type="InterPro" id="IPR007685">
    <property type="entry name" value="RelA_SpoT"/>
</dbReference>
<accession>A0A7Y3S267</accession>
<dbReference type="InterPro" id="IPR016024">
    <property type="entry name" value="ARM-type_fold"/>
</dbReference>
<dbReference type="Pfam" id="PF04607">
    <property type="entry name" value="RelA_SpoT"/>
    <property type="match status" value="1"/>
</dbReference>
<dbReference type="RefSeq" id="WP_171375974.1">
    <property type="nucleotide sequence ID" value="NZ_JABFCN010000004.1"/>
</dbReference>
<keyword evidence="3" id="KW-1185">Reference proteome</keyword>
<evidence type="ECO:0000259" key="1">
    <source>
        <dbReference type="SMART" id="SM00954"/>
    </source>
</evidence>